<dbReference type="RefSeq" id="WP_075273540.1">
    <property type="nucleotide sequence ID" value="NZ_CP012413.1"/>
</dbReference>
<evidence type="ECO:0000313" key="1">
    <source>
        <dbReference type="EMBL" id="QGO05793.1"/>
    </source>
</evidence>
<dbReference type="GeneID" id="66740864"/>
<dbReference type="EMBL" id="CP038908">
    <property type="protein sequence ID" value="QGO05793.1"/>
    <property type="molecule type" value="Genomic_DNA"/>
</dbReference>
<sequence>MSKVIAICPLLVGCTFLCSTSAESESDPSVSQDAQFITEVARSVMQDDISQSIVTECKSMNTESQSALIAEKNHYVPTKKAIQHMETAILEYGSNLADHYEREHPSTMLVTYRGWITSKQCINKLKETVMRAAQALICLGKEQNAVRDSAQLLLIDTVEAVAMKQDYGVSEDQEDQPCAIGWSSTMTYYGLKALDQALVTSKH</sequence>
<dbReference type="AlphaFoldDB" id="A0A9Q5V9L7"/>
<accession>A0A9Q5V9L7</accession>
<organism evidence="1 2">
    <name type="scientific">Piscirickettsia salmonis</name>
    <dbReference type="NCBI Taxonomy" id="1238"/>
    <lineage>
        <taxon>Bacteria</taxon>
        <taxon>Pseudomonadati</taxon>
        <taxon>Pseudomonadota</taxon>
        <taxon>Gammaproteobacteria</taxon>
        <taxon>Thiotrichales</taxon>
        <taxon>Piscirickettsiaceae</taxon>
        <taxon>Piscirickettsia</taxon>
    </lineage>
</organism>
<gene>
    <name evidence="1" type="ORF">Psal009_01689</name>
</gene>
<dbReference type="Proteomes" id="UP000422232">
    <property type="component" value="Chromosome"/>
</dbReference>
<evidence type="ECO:0000313" key="2">
    <source>
        <dbReference type="Proteomes" id="UP000422232"/>
    </source>
</evidence>
<name>A0A9Q5V9L7_PISSA</name>
<proteinExistence type="predicted"/>
<reference evidence="1 2" key="1">
    <citation type="submission" date="2019-04" db="EMBL/GenBank/DDBJ databases">
        <title>Complete genome sequencing of Piscirickettsia salmonis strain Psal-009.</title>
        <authorList>
            <person name="Schober I."/>
            <person name="Bunk B."/>
            <person name="Sproer C."/>
            <person name="Carril G.P."/>
            <person name="Riedel T."/>
            <person name="Flores-Herrera P.A."/>
            <person name="Nourdin-Galindo G."/>
            <person name="Marshall S.H."/>
            <person name="Overmann J."/>
        </authorList>
    </citation>
    <scope>NUCLEOTIDE SEQUENCE [LARGE SCALE GENOMIC DNA]</scope>
    <source>
        <strain evidence="1 2">Psal-009</strain>
    </source>
</reference>
<keyword evidence="2" id="KW-1185">Reference proteome</keyword>
<protein>
    <submittedName>
        <fullName evidence="1">Uncharacterized protein</fullName>
    </submittedName>
</protein>